<dbReference type="InterPro" id="IPR008875">
    <property type="entry name" value="TraX"/>
</dbReference>
<feature type="transmembrane region" description="Helical" evidence="1">
    <location>
        <begin position="43"/>
        <end position="63"/>
    </location>
</feature>
<gene>
    <name evidence="2" type="ORF">SAMN05216186_101476</name>
</gene>
<dbReference type="AlphaFoldDB" id="A0A1G8TW97"/>
<keyword evidence="3" id="KW-1185">Reference proteome</keyword>
<feature type="transmembrane region" description="Helical" evidence="1">
    <location>
        <begin position="126"/>
        <end position="144"/>
    </location>
</feature>
<keyword evidence="1" id="KW-0812">Transmembrane</keyword>
<evidence type="ECO:0000313" key="2">
    <source>
        <dbReference type="EMBL" id="SDJ45175.1"/>
    </source>
</evidence>
<feature type="transmembrane region" description="Helical" evidence="1">
    <location>
        <begin position="75"/>
        <end position="93"/>
    </location>
</feature>
<dbReference type="EMBL" id="FNFD01000001">
    <property type="protein sequence ID" value="SDJ45175.1"/>
    <property type="molecule type" value="Genomic_DNA"/>
</dbReference>
<sequence length="245" mass="27428">MSALMHRPEASSRNGSLDLIKWVAMATMLMDHLRYLWPDANWLFVIGRLAFPLFCLGIATNVARTRVGDLYTDSNVHYLGWLLAFSVISELPYRMLSPLSSTLNVMPTLMLGLLVAWGLHHRDRPSLCLALATMLIATVLHSRLMYGAFGVLLPAALLLSLQRFWGWWLLPAAVAALANSRNRWLADTGLTTETLAPLITAFATPIAGLWLLRQAIDPAIWPIRRWGYLFYPGHLAALQLIRIAL</sequence>
<keyword evidence="1" id="KW-0472">Membrane</keyword>
<feature type="transmembrane region" description="Helical" evidence="1">
    <location>
        <begin position="99"/>
        <end position="119"/>
    </location>
</feature>
<feature type="transmembrane region" description="Helical" evidence="1">
    <location>
        <begin position="194"/>
        <end position="213"/>
    </location>
</feature>
<name>A0A1G8TW97_9PSED</name>
<proteinExistence type="predicted"/>
<dbReference type="RefSeq" id="WP_226283063.1">
    <property type="nucleotide sequence ID" value="NZ_FNFD01000001.1"/>
</dbReference>
<evidence type="ECO:0000313" key="3">
    <source>
        <dbReference type="Proteomes" id="UP000198706"/>
    </source>
</evidence>
<reference evidence="2 3" key="1">
    <citation type="submission" date="2016-10" db="EMBL/GenBank/DDBJ databases">
        <authorList>
            <person name="de Groot N.N."/>
        </authorList>
    </citation>
    <scope>NUCLEOTIDE SEQUENCE [LARGE SCALE GENOMIC DNA]</scope>
    <source>
        <strain evidence="2 3">JCM 21544</strain>
    </source>
</reference>
<feature type="transmembrane region" description="Helical" evidence="1">
    <location>
        <begin position="164"/>
        <end position="182"/>
    </location>
</feature>
<organism evidence="2 3">
    <name type="scientific">Pseudomonas indica</name>
    <dbReference type="NCBI Taxonomy" id="137658"/>
    <lineage>
        <taxon>Bacteria</taxon>
        <taxon>Pseudomonadati</taxon>
        <taxon>Pseudomonadota</taxon>
        <taxon>Gammaproteobacteria</taxon>
        <taxon>Pseudomonadales</taxon>
        <taxon>Pseudomonadaceae</taxon>
        <taxon>Pseudomonas</taxon>
    </lineage>
</organism>
<protein>
    <submittedName>
        <fullName evidence="2">TraX protein</fullName>
    </submittedName>
</protein>
<evidence type="ECO:0000256" key="1">
    <source>
        <dbReference type="SAM" id="Phobius"/>
    </source>
</evidence>
<dbReference type="STRING" id="137658.SAMN05216186_101476"/>
<dbReference type="Pfam" id="PF05857">
    <property type="entry name" value="TraX"/>
    <property type="match status" value="1"/>
</dbReference>
<keyword evidence="1" id="KW-1133">Transmembrane helix</keyword>
<accession>A0A1G8TW97</accession>
<dbReference type="Proteomes" id="UP000198706">
    <property type="component" value="Unassembled WGS sequence"/>
</dbReference>